<dbReference type="InterPro" id="IPR008969">
    <property type="entry name" value="CarboxyPept-like_regulatory"/>
</dbReference>
<feature type="signal peptide" evidence="10">
    <location>
        <begin position="1"/>
        <end position="30"/>
    </location>
</feature>
<dbReference type="InterPro" id="IPR012910">
    <property type="entry name" value="Plug_dom"/>
</dbReference>
<evidence type="ECO:0000256" key="3">
    <source>
        <dbReference type="ARBA" id="ARBA00022452"/>
    </source>
</evidence>
<evidence type="ECO:0000259" key="12">
    <source>
        <dbReference type="Pfam" id="PF07715"/>
    </source>
</evidence>
<dbReference type="EMBL" id="QRVJ01000003">
    <property type="protein sequence ID" value="RGS38473.1"/>
    <property type="molecule type" value="Genomic_DNA"/>
</dbReference>
<evidence type="ECO:0000256" key="2">
    <source>
        <dbReference type="ARBA" id="ARBA00022448"/>
    </source>
</evidence>
<evidence type="ECO:0000313" key="16">
    <source>
        <dbReference type="Proteomes" id="UP000448877"/>
    </source>
</evidence>
<dbReference type="GeneID" id="66306234"/>
<keyword evidence="5 9" id="KW-0798">TonB box</keyword>
<dbReference type="GO" id="GO:0009279">
    <property type="term" value="C:cell outer membrane"/>
    <property type="evidence" value="ECO:0007669"/>
    <property type="project" value="UniProtKB-SubCell"/>
</dbReference>
<name>A0A108TE22_9BACE</name>
<keyword evidence="2 8" id="KW-0813">Transport</keyword>
<feature type="domain" description="TonB-dependent receptor plug" evidence="12">
    <location>
        <begin position="123"/>
        <end position="227"/>
    </location>
</feature>
<reference evidence="13 16" key="2">
    <citation type="journal article" date="2019" name="Nat. Med.">
        <title>A library of human gut bacterial isolates paired with longitudinal multiomics data enables mechanistic microbiome research.</title>
        <authorList>
            <person name="Poyet M."/>
            <person name="Groussin M."/>
            <person name="Gibbons S.M."/>
            <person name="Avila-Pacheco J."/>
            <person name="Jiang X."/>
            <person name="Kearney S.M."/>
            <person name="Perrotta A.R."/>
            <person name="Berdy B."/>
            <person name="Zhao S."/>
            <person name="Lieberman T.D."/>
            <person name="Swanson P.K."/>
            <person name="Smith M."/>
            <person name="Roesemann S."/>
            <person name="Alexander J.E."/>
            <person name="Rich S.A."/>
            <person name="Livny J."/>
            <person name="Vlamakis H."/>
            <person name="Clish C."/>
            <person name="Bullock K."/>
            <person name="Deik A."/>
            <person name="Scott J."/>
            <person name="Pierce K.A."/>
            <person name="Xavier R.J."/>
            <person name="Alm E.J."/>
        </authorList>
    </citation>
    <scope>NUCLEOTIDE SEQUENCE [LARGE SCALE GENOMIC DNA]</scope>
    <source>
        <strain evidence="13 16">BIOML-A6</strain>
    </source>
</reference>
<accession>A0A108TE22</accession>
<keyword evidence="7 8" id="KW-0998">Cell outer membrane</keyword>
<feature type="domain" description="TonB-dependent receptor-like beta-barrel" evidence="11">
    <location>
        <begin position="409"/>
        <end position="907"/>
    </location>
</feature>
<comment type="similarity">
    <text evidence="8 9">Belongs to the TonB-dependent receptor family.</text>
</comment>
<dbReference type="InterPro" id="IPR000531">
    <property type="entry name" value="Beta-barrel_TonB"/>
</dbReference>
<dbReference type="InterPro" id="IPR036942">
    <property type="entry name" value="Beta-barrel_TonB_sf"/>
</dbReference>
<dbReference type="PROSITE" id="PS52016">
    <property type="entry name" value="TONB_DEPENDENT_REC_3"/>
    <property type="match status" value="1"/>
</dbReference>
<dbReference type="SUPFAM" id="SSF49464">
    <property type="entry name" value="Carboxypeptidase regulatory domain-like"/>
    <property type="match status" value="1"/>
</dbReference>
<keyword evidence="6 8" id="KW-0472">Membrane</keyword>
<keyword evidence="10" id="KW-0732">Signal</keyword>
<dbReference type="SUPFAM" id="SSF56935">
    <property type="entry name" value="Porins"/>
    <property type="match status" value="1"/>
</dbReference>
<protein>
    <submittedName>
        <fullName evidence="13">TonB-dependent receptor</fullName>
    </submittedName>
</protein>
<comment type="caution">
    <text evidence="13">The sequence shown here is derived from an EMBL/GenBank/DDBJ whole genome shotgun (WGS) entry which is preliminary data.</text>
</comment>
<dbReference type="InterPro" id="IPR039426">
    <property type="entry name" value="TonB-dep_rcpt-like"/>
</dbReference>
<dbReference type="Gene3D" id="2.60.40.1120">
    <property type="entry name" value="Carboxypeptidase-like, regulatory domain"/>
    <property type="match status" value="1"/>
</dbReference>
<dbReference type="Gene3D" id="2.40.170.20">
    <property type="entry name" value="TonB-dependent receptor, beta-barrel domain"/>
    <property type="match status" value="1"/>
</dbReference>
<evidence type="ECO:0000313" key="14">
    <source>
        <dbReference type="EMBL" id="RGS38473.1"/>
    </source>
</evidence>
<dbReference type="EMBL" id="VVYV01000013">
    <property type="protein sequence ID" value="KAA5419637.1"/>
    <property type="molecule type" value="Genomic_DNA"/>
</dbReference>
<dbReference type="InterPro" id="IPR037066">
    <property type="entry name" value="Plug_dom_sf"/>
</dbReference>
<dbReference type="Pfam" id="PF13715">
    <property type="entry name" value="CarbopepD_reg_2"/>
    <property type="match status" value="1"/>
</dbReference>
<evidence type="ECO:0000256" key="5">
    <source>
        <dbReference type="ARBA" id="ARBA00023077"/>
    </source>
</evidence>
<dbReference type="Pfam" id="PF00593">
    <property type="entry name" value="TonB_dep_Rec_b-barrel"/>
    <property type="match status" value="1"/>
</dbReference>
<dbReference type="Proteomes" id="UP000448877">
    <property type="component" value="Unassembled WGS sequence"/>
</dbReference>
<evidence type="ECO:0000256" key="9">
    <source>
        <dbReference type="RuleBase" id="RU003357"/>
    </source>
</evidence>
<keyword evidence="4 8" id="KW-0812">Transmembrane</keyword>
<proteinExistence type="inferred from homology"/>
<sequence length="1058" mass="117909">MGRIIKNCSMKRVVKLALLFAFLIPLSSLAQNIQLTGTVTDTTGETVIGASVLEKGTTNGVITNIDGNFSLNVSPKAIIVISYVGYTTQEIPLNGAKNIKVVLREDTEMLEEVVVIGYGTMKKSDMTGAISSVDVEELSKRTTTNPAEALQGKIAGVNIMKAGGNAGAGVQVKIRGVKTFGDNEPLYIIDGFPGDINAVNPQDIQAMEVLKDGAAAAIYGSVAANGVIIVTTKNGKKGETKIDFSAYVSMTNVAKKLDLLNAEQYKKVHTQMYENWNAHVINHKSQYDPKGNGAWEKQILELEPYMTKNTGIDTDWQDAMMRTGLSQNYMFSVRGGSENAQYSVSYNHADDKGIFLGNDYRQDNARLKLHMSKYIFDIDANMAFKFTDSKQPEYQLKEMYMISPLVPIYNENEEYGFGLTNFDNLPNNRNVMADQHYEKSTDKKYHTTANVALTANFTKWLSFKTSYAYRGEHQRQTYHTPAYISDVKAKRDYPYHSETTAYWEEHVWENVLSFNKAFGKHSVNAVAGTSTMARKYTWNSVGVEGKSTTYKVEDGQLVIGEQPGGFLDPGFSTIGAGAGGTYDGDGTKWDYRRVSFFGRVNYNYNDRYLIQATVRSDGSSKFGADNRWGFFPSIAVGWRISEEEFFPKGIALNNLKLRASWGRLGNENALGYYDFLALISTYNTKYQGYVKGNGDNAWAGSIARGLENRSLKWETTDTKNIGLDFGFFNNKLTGAMNYYYNQTEELLITKALPPSAGLNNPILNVGKIRNSGVEVEINWADSKGGFDYNIGMNFSTTKNKVVELADKGQVLYGEGLKYGTEHFPTQTRVGKPIGAFYLYKTNGLFQSNEEARQYVNADGDEYQPFADAGDIRYVDVNGDGYIDDDDKVYCGSGIPTLEVNLNFSAGYKGFDLSVVLGSAWGHKIYNGNKYFYEGMNSGSNFLTSSLNAWTPQNTNTNIPRAIFNDPNGNLKESDRFIEKGDFVRLRQLQLGYTLPKKIMQKVFIERLRFYVSGENLFTITGYDGIDPEFSRVSVLNTGIDKLIYPFTRSFTLGAQLTF</sequence>
<evidence type="ECO:0000256" key="6">
    <source>
        <dbReference type="ARBA" id="ARBA00023136"/>
    </source>
</evidence>
<evidence type="ECO:0000259" key="11">
    <source>
        <dbReference type="Pfam" id="PF00593"/>
    </source>
</evidence>
<dbReference type="InterPro" id="IPR023996">
    <property type="entry name" value="TonB-dep_OMP_SusC/RagA"/>
</dbReference>
<evidence type="ECO:0000256" key="4">
    <source>
        <dbReference type="ARBA" id="ARBA00022692"/>
    </source>
</evidence>
<evidence type="ECO:0000313" key="13">
    <source>
        <dbReference type="EMBL" id="KAA5419637.1"/>
    </source>
</evidence>
<evidence type="ECO:0000256" key="8">
    <source>
        <dbReference type="PROSITE-ProRule" id="PRU01360"/>
    </source>
</evidence>
<dbReference type="NCBIfam" id="TIGR04056">
    <property type="entry name" value="OMP_RagA_SusC"/>
    <property type="match status" value="1"/>
</dbReference>
<evidence type="ECO:0000256" key="10">
    <source>
        <dbReference type="SAM" id="SignalP"/>
    </source>
</evidence>
<dbReference type="Pfam" id="PF07715">
    <property type="entry name" value="Plug"/>
    <property type="match status" value="1"/>
</dbReference>
<dbReference type="RefSeq" id="WP_007216881.1">
    <property type="nucleotide sequence ID" value="NZ_CABMLT010000007.1"/>
</dbReference>
<dbReference type="Gene3D" id="2.170.130.10">
    <property type="entry name" value="TonB-dependent receptor, plug domain"/>
    <property type="match status" value="1"/>
</dbReference>
<dbReference type="Proteomes" id="UP000283341">
    <property type="component" value="Unassembled WGS sequence"/>
</dbReference>
<organism evidence="13 16">
    <name type="scientific">Bacteroides cellulosilyticus</name>
    <dbReference type="NCBI Taxonomy" id="246787"/>
    <lineage>
        <taxon>Bacteria</taxon>
        <taxon>Pseudomonadati</taxon>
        <taxon>Bacteroidota</taxon>
        <taxon>Bacteroidia</taxon>
        <taxon>Bacteroidales</taxon>
        <taxon>Bacteroidaceae</taxon>
        <taxon>Bacteroides</taxon>
    </lineage>
</organism>
<evidence type="ECO:0000256" key="1">
    <source>
        <dbReference type="ARBA" id="ARBA00004571"/>
    </source>
</evidence>
<comment type="subcellular location">
    <subcellularLocation>
        <location evidence="1 8">Cell outer membrane</location>
        <topology evidence="1 8">Multi-pass membrane protein</topology>
    </subcellularLocation>
</comment>
<evidence type="ECO:0000313" key="15">
    <source>
        <dbReference type="Proteomes" id="UP000283341"/>
    </source>
</evidence>
<dbReference type="InterPro" id="IPR023997">
    <property type="entry name" value="TonB-dep_OMP_SusC/RagA_CS"/>
</dbReference>
<dbReference type="AlphaFoldDB" id="A0A108TE22"/>
<feature type="chain" id="PRO_5041524097" evidence="10">
    <location>
        <begin position="31"/>
        <end position="1058"/>
    </location>
</feature>
<gene>
    <name evidence="14" type="ORF">DWX97_05630</name>
    <name evidence="13" type="ORF">F2Y81_09585</name>
</gene>
<dbReference type="FunFam" id="2.60.40.1120:FF:000003">
    <property type="entry name" value="Outer membrane protein Omp121"/>
    <property type="match status" value="1"/>
</dbReference>
<keyword evidence="3 8" id="KW-1134">Transmembrane beta strand</keyword>
<keyword evidence="13" id="KW-0675">Receptor</keyword>
<reference evidence="14 15" key="1">
    <citation type="submission" date="2018-08" db="EMBL/GenBank/DDBJ databases">
        <title>A genome reference for cultivated species of the human gut microbiota.</title>
        <authorList>
            <person name="Zou Y."/>
            <person name="Xue W."/>
            <person name="Luo G."/>
        </authorList>
    </citation>
    <scope>NUCLEOTIDE SEQUENCE [LARGE SCALE GENOMIC DNA]</scope>
    <source>
        <strain evidence="14 15">AF22-3AC</strain>
    </source>
</reference>
<dbReference type="NCBIfam" id="TIGR04057">
    <property type="entry name" value="SusC_RagA_signa"/>
    <property type="match status" value="1"/>
</dbReference>
<evidence type="ECO:0000256" key="7">
    <source>
        <dbReference type="ARBA" id="ARBA00023237"/>
    </source>
</evidence>